<organism evidence="3 4">
    <name type="scientific">Microbacterium album</name>
    <dbReference type="NCBI Taxonomy" id="2053191"/>
    <lineage>
        <taxon>Bacteria</taxon>
        <taxon>Bacillati</taxon>
        <taxon>Actinomycetota</taxon>
        <taxon>Actinomycetes</taxon>
        <taxon>Micrococcales</taxon>
        <taxon>Microbacteriaceae</taxon>
        <taxon>Microbacterium</taxon>
    </lineage>
</organism>
<feature type="compositionally biased region" description="Basic and acidic residues" evidence="1">
    <location>
        <begin position="186"/>
        <end position="197"/>
    </location>
</feature>
<feature type="domain" description="CinA C-terminal" evidence="2">
    <location>
        <begin position="8"/>
        <end position="148"/>
    </location>
</feature>
<dbReference type="NCBIfam" id="TIGR00199">
    <property type="entry name" value="PncC_domain"/>
    <property type="match status" value="1"/>
</dbReference>
<protein>
    <recommendedName>
        <fullName evidence="2">CinA C-terminal domain-containing protein</fullName>
    </recommendedName>
</protein>
<evidence type="ECO:0000313" key="3">
    <source>
        <dbReference type="EMBL" id="GGH48252.1"/>
    </source>
</evidence>
<proteinExistence type="predicted"/>
<evidence type="ECO:0000256" key="1">
    <source>
        <dbReference type="SAM" id="MobiDB-lite"/>
    </source>
</evidence>
<dbReference type="SUPFAM" id="SSF142433">
    <property type="entry name" value="CinA-like"/>
    <property type="match status" value="1"/>
</dbReference>
<evidence type="ECO:0000313" key="4">
    <source>
        <dbReference type="Proteomes" id="UP000657592"/>
    </source>
</evidence>
<name>A0A917IGJ4_9MICO</name>
<reference evidence="3" key="1">
    <citation type="journal article" date="2014" name="Int. J. Syst. Evol. Microbiol.">
        <title>Complete genome sequence of Corynebacterium casei LMG S-19264T (=DSM 44701T), isolated from a smear-ripened cheese.</title>
        <authorList>
            <consortium name="US DOE Joint Genome Institute (JGI-PGF)"/>
            <person name="Walter F."/>
            <person name="Albersmeier A."/>
            <person name="Kalinowski J."/>
            <person name="Ruckert C."/>
        </authorList>
    </citation>
    <scope>NUCLEOTIDE SEQUENCE</scope>
    <source>
        <strain evidence="3">CGMCC 1.15794</strain>
    </source>
</reference>
<accession>A0A917IGJ4</accession>
<feature type="region of interest" description="Disordered" evidence="1">
    <location>
        <begin position="180"/>
        <end position="214"/>
    </location>
</feature>
<dbReference type="InterPro" id="IPR008136">
    <property type="entry name" value="CinA_C"/>
</dbReference>
<dbReference type="EMBL" id="BMJY01000013">
    <property type="protein sequence ID" value="GGH48252.1"/>
    <property type="molecule type" value="Genomic_DNA"/>
</dbReference>
<comment type="caution">
    <text evidence="3">The sequence shown here is derived from an EMBL/GenBank/DDBJ whole genome shotgun (WGS) entry which is preliminary data.</text>
</comment>
<reference evidence="3" key="2">
    <citation type="submission" date="2020-09" db="EMBL/GenBank/DDBJ databases">
        <authorList>
            <person name="Sun Q."/>
            <person name="Zhou Y."/>
        </authorList>
    </citation>
    <scope>NUCLEOTIDE SEQUENCE</scope>
    <source>
        <strain evidence="3">CGMCC 1.15794</strain>
    </source>
</reference>
<dbReference type="InterPro" id="IPR036653">
    <property type="entry name" value="CinA-like_C"/>
</dbReference>
<dbReference type="Gene3D" id="3.90.950.20">
    <property type="entry name" value="CinA-like"/>
    <property type="match status" value="1"/>
</dbReference>
<dbReference type="Proteomes" id="UP000657592">
    <property type="component" value="Unassembled WGS sequence"/>
</dbReference>
<keyword evidence="4" id="KW-1185">Reference proteome</keyword>
<gene>
    <name evidence="3" type="ORF">GCM10010921_25570</name>
</gene>
<sequence>MKNPIDPLAEAARQNGLTVAVAESLTSGLLASEVGKGAGAGDWFSGGVVAYRMPVKTHVLGVPEDVDPASAACATALATGVRALLGTDIAVSTTGVGGPEPDGEHPAGTVHIGWATSTGSGAHHFQFDGDPEEVLRATVEQALDVLTRLARAETDGGCWSKEKTRPHEGWRVGESRLSPGRWLRNAGDRVGKLRGEDVGSPDGAPPVTTDAVGR</sequence>
<dbReference type="RefSeq" id="WP_188756686.1">
    <property type="nucleotide sequence ID" value="NZ_BMJY01000013.1"/>
</dbReference>
<dbReference type="Pfam" id="PF02464">
    <property type="entry name" value="CinA"/>
    <property type="match status" value="1"/>
</dbReference>
<dbReference type="AlphaFoldDB" id="A0A917IGJ4"/>
<evidence type="ECO:0000259" key="2">
    <source>
        <dbReference type="Pfam" id="PF02464"/>
    </source>
</evidence>